<feature type="domain" description="Fibronectin type-III" evidence="3">
    <location>
        <begin position="584"/>
        <end position="683"/>
    </location>
</feature>
<dbReference type="PROSITE" id="PS51257">
    <property type="entry name" value="PROKAR_LIPOPROTEIN"/>
    <property type="match status" value="1"/>
</dbReference>
<dbReference type="AlphaFoldDB" id="W7T9L0"/>
<feature type="signal peptide" evidence="2">
    <location>
        <begin position="1"/>
        <end position="28"/>
    </location>
</feature>
<accession>W7T9L0</accession>
<dbReference type="Pfam" id="PF00041">
    <property type="entry name" value="fn3"/>
    <property type="match status" value="2"/>
</dbReference>
<dbReference type="PANTHER" id="PTHR46708:SF2">
    <property type="entry name" value="FIBRONECTIN TYPE-III DOMAIN-CONTAINING PROTEIN"/>
    <property type="match status" value="1"/>
</dbReference>
<evidence type="ECO:0000259" key="3">
    <source>
        <dbReference type="PROSITE" id="PS50853"/>
    </source>
</evidence>
<dbReference type="Proteomes" id="UP000019335">
    <property type="component" value="Unassembled WGS sequence"/>
</dbReference>
<gene>
    <name evidence="4" type="ORF">Naga_101141g1</name>
</gene>
<reference evidence="4 5" key="1">
    <citation type="journal article" date="2014" name="Mol. Plant">
        <title>Chromosome Scale Genome Assembly and Transcriptome Profiling of Nannochloropsis gaditana in Nitrogen Depletion.</title>
        <authorList>
            <person name="Corteggiani Carpinelli E."/>
            <person name="Telatin A."/>
            <person name="Vitulo N."/>
            <person name="Forcato C."/>
            <person name="D'Angelo M."/>
            <person name="Schiavon R."/>
            <person name="Vezzi A."/>
            <person name="Giacometti G.M."/>
            <person name="Morosinotto T."/>
            <person name="Valle G."/>
        </authorList>
    </citation>
    <scope>NUCLEOTIDE SEQUENCE [LARGE SCALE GENOMIC DNA]</scope>
    <source>
        <strain evidence="4 5">B-31</strain>
    </source>
</reference>
<feature type="chain" id="PRO_5004900507" description="Fibronectin type-III domain-containing protein" evidence="2">
    <location>
        <begin position="29"/>
        <end position="813"/>
    </location>
</feature>
<dbReference type="OrthoDB" id="10253954at2759"/>
<evidence type="ECO:0000256" key="1">
    <source>
        <dbReference type="ARBA" id="ARBA00022737"/>
    </source>
</evidence>
<dbReference type="InterPro" id="IPR003961">
    <property type="entry name" value="FN3_dom"/>
</dbReference>
<dbReference type="EMBL" id="AZIL01003281">
    <property type="protein sequence ID" value="EWM20188.1"/>
    <property type="molecule type" value="Genomic_DNA"/>
</dbReference>
<dbReference type="SMART" id="SM00060">
    <property type="entry name" value="FN3"/>
    <property type="match status" value="2"/>
</dbReference>
<keyword evidence="1" id="KW-0677">Repeat</keyword>
<comment type="caution">
    <text evidence="4">The sequence shown here is derived from an EMBL/GenBank/DDBJ whole genome shotgun (WGS) entry which is preliminary data.</text>
</comment>
<dbReference type="CDD" id="cd00063">
    <property type="entry name" value="FN3"/>
    <property type="match status" value="2"/>
</dbReference>
<dbReference type="PROSITE" id="PS50853">
    <property type="entry name" value="FN3"/>
    <property type="match status" value="2"/>
</dbReference>
<evidence type="ECO:0000256" key="2">
    <source>
        <dbReference type="SAM" id="SignalP"/>
    </source>
</evidence>
<dbReference type="SUPFAM" id="SSF49265">
    <property type="entry name" value="Fibronectin type III"/>
    <property type="match status" value="1"/>
</dbReference>
<sequence length="813" mass="87244">MRAKVLLPSSGSLAFAFVFACLWQCVSSDTFNVTSSLCTGPGSFTNALELANANPGPDIIEFVGVSTVNAQRCPPAYPPPSVFVAAAYGYVNDSVEIKGNGVKMAGAQVFVTSGGLVTPLDRDCPNRALSTDIIVFRTLGFLWIEGPNVNVTVRDMTIFEHEFIIKTVDGCDNCRIVLNGMKAERILPIVSCTSIAIELGTGSNMYLEIVNNQWDTIWNYADIIAVPPFYIYSGAIGSRSDATLYIDHSSFNLFGAEYAFLVWKGKVDIVSSLVVRAGGMSINSAQDSNIVNTAWFSSAFDEPSPEDRIYNRGSGDLNFISSTLYYGLLECRTNCQRMGYPGAIMPWPSAGNINFKWTAIGINLPDFPPTSPLLDNRFGAFSADALSWMQPSANQSAQALKNVTSQPSLLTDPRGLSVYAATDYRSFLTPLIGNQTTPGVLIDAILDANSTNKLINPVTGAEIQKDVFGNPRNDGDRRDIGAVQVGDAVVLSIEPNNTCAILSWNQPSAPVGDSVAGYSVTYTPLPSGSPTVVNVTDATTTITTICNLTEGIQYGFNVKPYYTSGGVGPPSNTVTVTAYGPFLPPTIFPSATPTATTISTNWTQPSLGGRQLLAYAYIYYPKDLSKPAQVVQTGPGTNTATITGLMPSTMYTICIAAEATNANSVTGSESVTGNCIDISTGPPCTDLGAKIKARRRVRAGSKFSAVITLRRPKAVKHVEGVGFDVTWPAGLAVLDTRFVRRWSKYGTVNVTSSGATVTNVALRTRKLRFKLRLRVNSCGTPTFALGLETFQKISEPYGFLYCAQDLSWVISCK</sequence>
<feature type="domain" description="Fibronectin type-III" evidence="3">
    <location>
        <begin position="484"/>
        <end position="581"/>
    </location>
</feature>
<organism evidence="4 5">
    <name type="scientific">Nannochloropsis gaditana</name>
    <dbReference type="NCBI Taxonomy" id="72520"/>
    <lineage>
        <taxon>Eukaryota</taxon>
        <taxon>Sar</taxon>
        <taxon>Stramenopiles</taxon>
        <taxon>Ochrophyta</taxon>
        <taxon>Eustigmatophyceae</taxon>
        <taxon>Eustigmatales</taxon>
        <taxon>Monodopsidaceae</taxon>
        <taxon>Nannochloropsis</taxon>
    </lineage>
</organism>
<keyword evidence="5" id="KW-1185">Reference proteome</keyword>
<evidence type="ECO:0000313" key="4">
    <source>
        <dbReference type="EMBL" id="EWM20188.1"/>
    </source>
</evidence>
<name>W7T9L0_9STRA</name>
<keyword evidence="2" id="KW-0732">Signal</keyword>
<dbReference type="InterPro" id="IPR013783">
    <property type="entry name" value="Ig-like_fold"/>
</dbReference>
<dbReference type="InterPro" id="IPR050991">
    <property type="entry name" value="ECM_Regulatory_Proteins"/>
</dbReference>
<dbReference type="Gene3D" id="2.60.40.10">
    <property type="entry name" value="Immunoglobulins"/>
    <property type="match status" value="2"/>
</dbReference>
<dbReference type="PANTHER" id="PTHR46708">
    <property type="entry name" value="TENASCIN"/>
    <property type="match status" value="1"/>
</dbReference>
<evidence type="ECO:0000313" key="5">
    <source>
        <dbReference type="Proteomes" id="UP000019335"/>
    </source>
</evidence>
<proteinExistence type="predicted"/>
<dbReference type="InterPro" id="IPR036116">
    <property type="entry name" value="FN3_sf"/>
</dbReference>
<protein>
    <recommendedName>
        <fullName evidence="3">Fibronectin type-III domain-containing protein</fullName>
    </recommendedName>
</protein>